<gene>
    <name evidence="7" type="primary">yxaC</name>
    <name evidence="7" type="ORF">GCM10011571_13240</name>
</gene>
<dbReference type="PANTHER" id="PTHR30249">
    <property type="entry name" value="PUTATIVE SEROTONIN TRANSPORTER"/>
    <property type="match status" value="1"/>
</dbReference>
<dbReference type="GO" id="GO:0005886">
    <property type="term" value="C:plasma membrane"/>
    <property type="evidence" value="ECO:0007669"/>
    <property type="project" value="UniProtKB-SubCell"/>
</dbReference>
<comment type="subcellular location">
    <subcellularLocation>
        <location evidence="1">Cell membrane</location>
        <topology evidence="1">Multi-pass membrane protein</topology>
    </subcellularLocation>
</comment>
<keyword evidence="3 6" id="KW-0812">Transmembrane</keyword>
<evidence type="ECO:0000256" key="2">
    <source>
        <dbReference type="ARBA" id="ARBA00022475"/>
    </source>
</evidence>
<feature type="transmembrane region" description="Helical" evidence="6">
    <location>
        <begin position="6"/>
        <end position="23"/>
    </location>
</feature>
<dbReference type="Pfam" id="PF04172">
    <property type="entry name" value="LrgB"/>
    <property type="match status" value="1"/>
</dbReference>
<feature type="transmembrane region" description="Helical" evidence="6">
    <location>
        <begin position="148"/>
        <end position="171"/>
    </location>
</feature>
<evidence type="ECO:0008006" key="9">
    <source>
        <dbReference type="Google" id="ProtNLM"/>
    </source>
</evidence>
<feature type="transmembrane region" description="Helical" evidence="6">
    <location>
        <begin position="66"/>
        <end position="83"/>
    </location>
</feature>
<comment type="caution">
    <text evidence="7">The sequence shown here is derived from an EMBL/GenBank/DDBJ whole genome shotgun (WGS) entry which is preliminary data.</text>
</comment>
<sequence>MSGWEQWAAGCGFVVMSAGVYVLMKELYRRYSTPLLLPVVTAGVVIMMVLSVFHIPYETYMQGGQWINQMLGPAVVALAYPLYRQRHLLRRYGAAVLGGACAGSLTALVGGMAMAEAAGADTKLIHTILPKSVTTPVAMDLSQQTGGIPSLTAAFVILAGVTGVLAGPYVFQCLRMQHEVGRGVGFGSASHAIGTSKALENGEKEGALSSVAMTVCAVLTALICPLLV</sequence>
<dbReference type="PANTHER" id="PTHR30249:SF17">
    <property type="entry name" value="HOLIN-LIKE PROTEIN CIDB"/>
    <property type="match status" value="1"/>
</dbReference>
<evidence type="ECO:0000256" key="6">
    <source>
        <dbReference type="SAM" id="Phobius"/>
    </source>
</evidence>
<name>A0A8J2VH18_9BACL</name>
<evidence type="ECO:0000313" key="7">
    <source>
        <dbReference type="EMBL" id="GGE13189.1"/>
    </source>
</evidence>
<dbReference type="InterPro" id="IPR007300">
    <property type="entry name" value="CidB/LrgB"/>
</dbReference>
<feature type="transmembrane region" description="Helical" evidence="6">
    <location>
        <begin position="35"/>
        <end position="54"/>
    </location>
</feature>
<evidence type="ECO:0000313" key="8">
    <source>
        <dbReference type="Proteomes" id="UP000625210"/>
    </source>
</evidence>
<dbReference type="EMBL" id="BMHQ01000004">
    <property type="protein sequence ID" value="GGE13189.1"/>
    <property type="molecule type" value="Genomic_DNA"/>
</dbReference>
<keyword evidence="2" id="KW-1003">Cell membrane</keyword>
<proteinExistence type="predicted"/>
<feature type="transmembrane region" description="Helical" evidence="6">
    <location>
        <begin position="95"/>
        <end position="115"/>
    </location>
</feature>
<evidence type="ECO:0000256" key="5">
    <source>
        <dbReference type="ARBA" id="ARBA00023136"/>
    </source>
</evidence>
<dbReference type="AlphaFoldDB" id="A0A8J2VH18"/>
<protein>
    <recommendedName>
        <fullName evidence="9">LrgB family protein</fullName>
    </recommendedName>
</protein>
<evidence type="ECO:0000256" key="1">
    <source>
        <dbReference type="ARBA" id="ARBA00004651"/>
    </source>
</evidence>
<keyword evidence="4 6" id="KW-1133">Transmembrane helix</keyword>
<reference evidence="7" key="1">
    <citation type="journal article" date="2014" name="Int. J. Syst. Evol. Microbiol.">
        <title>Complete genome sequence of Corynebacterium casei LMG S-19264T (=DSM 44701T), isolated from a smear-ripened cheese.</title>
        <authorList>
            <consortium name="US DOE Joint Genome Institute (JGI-PGF)"/>
            <person name="Walter F."/>
            <person name="Albersmeier A."/>
            <person name="Kalinowski J."/>
            <person name="Ruckert C."/>
        </authorList>
    </citation>
    <scope>NUCLEOTIDE SEQUENCE</scope>
    <source>
        <strain evidence="7">CGMCC 1.15179</strain>
    </source>
</reference>
<keyword evidence="5 6" id="KW-0472">Membrane</keyword>
<evidence type="ECO:0000256" key="3">
    <source>
        <dbReference type="ARBA" id="ARBA00022692"/>
    </source>
</evidence>
<reference evidence="7" key="2">
    <citation type="submission" date="2020-09" db="EMBL/GenBank/DDBJ databases">
        <authorList>
            <person name="Sun Q."/>
            <person name="Zhou Y."/>
        </authorList>
    </citation>
    <scope>NUCLEOTIDE SEQUENCE</scope>
    <source>
        <strain evidence="7">CGMCC 1.15179</strain>
    </source>
</reference>
<evidence type="ECO:0000256" key="4">
    <source>
        <dbReference type="ARBA" id="ARBA00022989"/>
    </source>
</evidence>
<keyword evidence="8" id="KW-1185">Reference proteome</keyword>
<accession>A0A8J2VH18</accession>
<dbReference type="RefSeq" id="WP_188647124.1">
    <property type="nucleotide sequence ID" value="NZ_BMHQ01000004.1"/>
</dbReference>
<organism evidence="7 8">
    <name type="scientific">Marinithermofilum abyssi</name>
    <dbReference type="NCBI Taxonomy" id="1571185"/>
    <lineage>
        <taxon>Bacteria</taxon>
        <taxon>Bacillati</taxon>
        <taxon>Bacillota</taxon>
        <taxon>Bacilli</taxon>
        <taxon>Bacillales</taxon>
        <taxon>Thermoactinomycetaceae</taxon>
        <taxon>Marinithermofilum</taxon>
    </lineage>
</organism>
<dbReference type="Proteomes" id="UP000625210">
    <property type="component" value="Unassembled WGS sequence"/>
</dbReference>